<dbReference type="InterPro" id="IPR045092">
    <property type="entry name" value="Rrp6-like"/>
</dbReference>
<dbReference type="GO" id="GO:0003676">
    <property type="term" value="F:nucleic acid binding"/>
    <property type="evidence" value="ECO:0007669"/>
    <property type="project" value="InterPro"/>
</dbReference>
<dbReference type="Pfam" id="PF00570">
    <property type="entry name" value="HRDC"/>
    <property type="match status" value="1"/>
</dbReference>
<reference evidence="4" key="1">
    <citation type="submission" date="2015-12" db="EMBL/GenBank/DDBJ databases">
        <title>Update maize B73 reference genome by single molecule sequencing technologies.</title>
        <authorList>
            <consortium name="Maize Genome Sequencing Project"/>
            <person name="Ware D."/>
        </authorList>
    </citation>
    <scope>NUCLEOTIDE SEQUENCE [LARGE SCALE GENOMIC DNA]</scope>
    <source>
        <tissue evidence="4">Seedling</tissue>
    </source>
</reference>
<feature type="compositionally biased region" description="Basic and acidic residues" evidence="3">
    <location>
        <begin position="542"/>
        <end position="551"/>
    </location>
</feature>
<dbReference type="EMBL" id="CM007647">
    <property type="protein sequence ID" value="ONM06294.1"/>
    <property type="molecule type" value="Genomic_DNA"/>
</dbReference>
<protein>
    <submittedName>
        <fullName evidence="4">Protein RRP6-like 2</fullName>
    </submittedName>
</protein>
<name>A0A1D6KUQ5_MAIZE</name>
<dbReference type="SUPFAM" id="SSF53098">
    <property type="entry name" value="Ribonuclease H-like"/>
    <property type="match status" value="1"/>
</dbReference>
<dbReference type="FunFam" id="1.10.150.80:FF:000001">
    <property type="entry name" value="Putative exosome component 10"/>
    <property type="match status" value="1"/>
</dbReference>
<feature type="region of interest" description="Disordered" evidence="3">
    <location>
        <begin position="461"/>
        <end position="524"/>
    </location>
</feature>
<dbReference type="SMART" id="SM00474">
    <property type="entry name" value="35EXOc"/>
    <property type="match status" value="1"/>
</dbReference>
<dbReference type="GO" id="GO:0000467">
    <property type="term" value="P:exonucleolytic trimming to generate mature 3'-end of 5.8S rRNA from tricistronic rRNA transcript (SSU-rRNA, 5.8S rRNA, LSU-rRNA)"/>
    <property type="evidence" value="ECO:0007669"/>
    <property type="project" value="InterPro"/>
</dbReference>
<dbReference type="InterPro" id="IPR036397">
    <property type="entry name" value="RNaseH_sf"/>
</dbReference>
<dbReference type="InterPro" id="IPR044876">
    <property type="entry name" value="HRDC_dom_sf"/>
</dbReference>
<feature type="compositionally biased region" description="Basic and acidic residues" evidence="3">
    <location>
        <begin position="497"/>
        <end position="519"/>
    </location>
</feature>
<dbReference type="Gene3D" id="1.10.150.80">
    <property type="entry name" value="HRDC domain"/>
    <property type="match status" value="1"/>
</dbReference>
<dbReference type="InterPro" id="IPR010997">
    <property type="entry name" value="HRDC-like_sf"/>
</dbReference>
<dbReference type="Pfam" id="PF01612">
    <property type="entry name" value="DNA_pol_A_exo1"/>
    <property type="match status" value="1"/>
</dbReference>
<dbReference type="GO" id="GO:0005634">
    <property type="term" value="C:nucleus"/>
    <property type="evidence" value="ECO:0007669"/>
    <property type="project" value="UniProtKB-SubCell"/>
</dbReference>
<dbReference type="PANTHER" id="PTHR12124">
    <property type="entry name" value="POLYMYOSITIS/SCLERODERMA AUTOANTIGEN-RELATED"/>
    <property type="match status" value="1"/>
</dbReference>
<dbReference type="InterPro" id="IPR012337">
    <property type="entry name" value="RNaseH-like_sf"/>
</dbReference>
<dbReference type="GO" id="GO:0000175">
    <property type="term" value="F:3'-5'-RNA exonuclease activity"/>
    <property type="evidence" value="ECO:0007669"/>
    <property type="project" value="InterPro"/>
</dbReference>
<dbReference type="SMART" id="SM00341">
    <property type="entry name" value="HRDC"/>
    <property type="match status" value="1"/>
</dbReference>
<gene>
    <name evidence="4" type="ORF">ZEAMMB73_Zm00001d032894</name>
</gene>
<sequence length="600" mass="67045">MQISTRTEDFIVDTLKLRKYLGDYLREFFRDPTKKKKQVMHGAGRDIIWLQRDFSIYVCNLFDTGQASKVLQMDRNSLEHLLHHFCGVAANKEYQAADWRLRPLPDEMIKYAREDTHYLLYIYDLMRLRLVNGSSCENDLLLEVCKRSNEICLQLYEKEQLTDTSYLHIHGLKENELNATQLSVLSSLYRWRDGIARAEDESTGYILPNKTLLEIAKEMPVTSGKLKRMIKSRNSILERNLNHVINNIRDAIAASGAFESIVEQLKKGKLEELTLADVKNSSEDTEMIPAVDVDNIEDPSDESAVVPAVITNVGAAPCITSEASLGNMHLEDPVPKTKDSGASSGFTGLTDNKKLSNDQQQAAKATVQVSKRPTAFGALFGKAAAGRRPDLFLGFSNVQGKTKVDKITSSVVLPFHHFSGGAKLSSAALPAKESLHSEPDSIQHSDPACQLEEVIQLDMGTDEQQPPENGNEDDGHCETEDTEMSKSPSGDPSVTEQRFRSLNEERNVKQNQKTPREFEFSVPVVPFDYAEARKNLVSSLPKAERRKDDAVARAINTDAGDKQRGSKKPPGGGENEGNFQHPRRRQAFPPSGNRNATYHQ</sequence>
<accession>A0A1D6KUQ5</accession>
<dbReference type="InterPro" id="IPR002562">
    <property type="entry name" value="3'-5'_exonuclease_dom"/>
</dbReference>
<dbReference type="GO" id="GO:0000166">
    <property type="term" value="F:nucleotide binding"/>
    <property type="evidence" value="ECO:0007669"/>
    <property type="project" value="InterPro"/>
</dbReference>
<feature type="region of interest" description="Disordered" evidence="3">
    <location>
        <begin position="538"/>
        <end position="600"/>
    </location>
</feature>
<dbReference type="InterPro" id="IPR002121">
    <property type="entry name" value="HRDC_dom"/>
</dbReference>
<organism evidence="4">
    <name type="scientific">Zea mays</name>
    <name type="common">Maize</name>
    <dbReference type="NCBI Taxonomy" id="4577"/>
    <lineage>
        <taxon>Eukaryota</taxon>
        <taxon>Viridiplantae</taxon>
        <taxon>Streptophyta</taxon>
        <taxon>Embryophyta</taxon>
        <taxon>Tracheophyta</taxon>
        <taxon>Spermatophyta</taxon>
        <taxon>Magnoliopsida</taxon>
        <taxon>Liliopsida</taxon>
        <taxon>Poales</taxon>
        <taxon>Poaceae</taxon>
        <taxon>PACMAD clade</taxon>
        <taxon>Panicoideae</taxon>
        <taxon>Andropogonodae</taxon>
        <taxon>Andropogoneae</taxon>
        <taxon>Tripsacinae</taxon>
        <taxon>Zea</taxon>
    </lineage>
</organism>
<dbReference type="PROSITE" id="PS50967">
    <property type="entry name" value="HRDC"/>
    <property type="match status" value="1"/>
</dbReference>
<dbReference type="Gene3D" id="3.30.420.10">
    <property type="entry name" value="Ribonuclease H-like superfamily/Ribonuclease H"/>
    <property type="match status" value="1"/>
</dbReference>
<dbReference type="ExpressionAtlas" id="A0A1D6KUQ5">
    <property type="expression patterns" value="baseline and differential"/>
</dbReference>
<dbReference type="PANTHER" id="PTHR12124:SF47">
    <property type="entry name" value="EXOSOME COMPONENT 10"/>
    <property type="match status" value="1"/>
</dbReference>
<dbReference type="SUPFAM" id="SSF47819">
    <property type="entry name" value="HRDC-like"/>
    <property type="match status" value="1"/>
</dbReference>
<proteinExistence type="predicted"/>
<evidence type="ECO:0000313" key="4">
    <source>
        <dbReference type="EMBL" id="ONM06294.1"/>
    </source>
</evidence>
<dbReference type="AlphaFoldDB" id="A0A1D6KUQ5"/>
<evidence type="ECO:0000256" key="2">
    <source>
        <dbReference type="ARBA" id="ARBA00023242"/>
    </source>
</evidence>
<keyword evidence="2" id="KW-0539">Nucleus</keyword>
<feature type="compositionally biased region" description="Polar residues" evidence="3">
    <location>
        <begin position="485"/>
        <end position="496"/>
    </location>
</feature>
<evidence type="ECO:0000256" key="3">
    <source>
        <dbReference type="SAM" id="MobiDB-lite"/>
    </source>
</evidence>
<comment type="subcellular location">
    <subcellularLocation>
        <location evidence="1">Nucleus</location>
    </subcellularLocation>
</comment>
<evidence type="ECO:0000256" key="1">
    <source>
        <dbReference type="ARBA" id="ARBA00004123"/>
    </source>
</evidence>